<dbReference type="Proteomes" id="UP001515480">
    <property type="component" value="Unassembled WGS sequence"/>
</dbReference>
<feature type="compositionally biased region" description="Polar residues" evidence="1">
    <location>
        <begin position="38"/>
        <end position="50"/>
    </location>
</feature>
<dbReference type="EMBL" id="JBGBPQ010000018">
    <property type="protein sequence ID" value="KAL1507010.1"/>
    <property type="molecule type" value="Genomic_DNA"/>
</dbReference>
<dbReference type="AlphaFoldDB" id="A0AB34IT25"/>
<protein>
    <submittedName>
        <fullName evidence="2">Uncharacterized protein</fullName>
    </submittedName>
</protein>
<gene>
    <name evidence="2" type="ORF">AB1Y20_007872</name>
</gene>
<evidence type="ECO:0000313" key="2">
    <source>
        <dbReference type="EMBL" id="KAL1507010.1"/>
    </source>
</evidence>
<comment type="caution">
    <text evidence="2">The sequence shown here is derived from an EMBL/GenBank/DDBJ whole genome shotgun (WGS) entry which is preliminary data.</text>
</comment>
<feature type="region of interest" description="Disordered" evidence="1">
    <location>
        <begin position="106"/>
        <end position="129"/>
    </location>
</feature>
<feature type="region of interest" description="Disordered" evidence="1">
    <location>
        <begin position="1"/>
        <end position="50"/>
    </location>
</feature>
<accession>A0AB34IT25</accession>
<reference evidence="2 3" key="1">
    <citation type="journal article" date="2024" name="Science">
        <title>Giant polyketide synthase enzymes in the biosynthesis of giant marine polyether toxins.</title>
        <authorList>
            <person name="Fallon T.R."/>
            <person name="Shende V.V."/>
            <person name="Wierzbicki I.H."/>
            <person name="Pendleton A.L."/>
            <person name="Watervoot N.F."/>
            <person name="Auber R.P."/>
            <person name="Gonzalez D.J."/>
            <person name="Wisecaver J.H."/>
            <person name="Moore B.S."/>
        </authorList>
    </citation>
    <scope>NUCLEOTIDE SEQUENCE [LARGE SCALE GENOMIC DNA]</scope>
    <source>
        <strain evidence="2 3">12B1</strain>
    </source>
</reference>
<sequence>MAERHPSDPLEGGAGGRPDLISWDLDRPTDQTPAVGFSHSTTETAEPPSAHNTTLGVIEQMPSQPFLAVPLSYPELPATGAHQSASIAVPSFQSSLVTRAAELAGESTAAPVQPLVNPPSPSQTHPPSASAFFRNAAALLSLCPHQEVKKFVHKLVLGSYNNRQA</sequence>
<proteinExistence type="predicted"/>
<keyword evidence="3" id="KW-1185">Reference proteome</keyword>
<evidence type="ECO:0000313" key="3">
    <source>
        <dbReference type="Proteomes" id="UP001515480"/>
    </source>
</evidence>
<organism evidence="2 3">
    <name type="scientific">Prymnesium parvum</name>
    <name type="common">Toxic golden alga</name>
    <dbReference type="NCBI Taxonomy" id="97485"/>
    <lineage>
        <taxon>Eukaryota</taxon>
        <taxon>Haptista</taxon>
        <taxon>Haptophyta</taxon>
        <taxon>Prymnesiophyceae</taxon>
        <taxon>Prymnesiales</taxon>
        <taxon>Prymnesiaceae</taxon>
        <taxon>Prymnesium</taxon>
    </lineage>
</organism>
<name>A0AB34IT25_PRYPA</name>
<evidence type="ECO:0000256" key="1">
    <source>
        <dbReference type="SAM" id="MobiDB-lite"/>
    </source>
</evidence>